<organism evidence="1">
    <name type="scientific">Lepeophtheirus salmonis</name>
    <name type="common">Salmon louse</name>
    <name type="synonym">Caligus salmonis</name>
    <dbReference type="NCBI Taxonomy" id="72036"/>
    <lineage>
        <taxon>Eukaryota</taxon>
        <taxon>Metazoa</taxon>
        <taxon>Ecdysozoa</taxon>
        <taxon>Arthropoda</taxon>
        <taxon>Crustacea</taxon>
        <taxon>Multicrustacea</taxon>
        <taxon>Hexanauplia</taxon>
        <taxon>Copepoda</taxon>
        <taxon>Siphonostomatoida</taxon>
        <taxon>Caligidae</taxon>
        <taxon>Lepeophtheirus</taxon>
    </lineage>
</organism>
<protein>
    <submittedName>
        <fullName evidence="1">Uncharacterized protein</fullName>
    </submittedName>
</protein>
<dbReference type="EMBL" id="HACA01005975">
    <property type="protein sequence ID" value="CDW23336.1"/>
    <property type="molecule type" value="Transcribed_RNA"/>
</dbReference>
<reference evidence="1" key="1">
    <citation type="submission" date="2014-05" db="EMBL/GenBank/DDBJ databases">
        <authorList>
            <person name="Chronopoulou M."/>
        </authorList>
    </citation>
    <scope>NUCLEOTIDE SEQUENCE</scope>
    <source>
        <tissue evidence="1">Whole organism</tissue>
    </source>
</reference>
<sequence length="50" mass="6070">MIIALENKKHKFRYKQPKSQLLNYNKVYQALLRPRRERKITLTMVNVLSP</sequence>
<evidence type="ECO:0000313" key="1">
    <source>
        <dbReference type="EMBL" id="CDW23336.1"/>
    </source>
</evidence>
<dbReference type="AlphaFoldDB" id="A0A0K2TCZ7"/>
<name>A0A0K2TCZ7_LEPSM</name>
<accession>A0A0K2TCZ7</accession>
<proteinExistence type="predicted"/>